<evidence type="ECO:0000256" key="1">
    <source>
        <dbReference type="ARBA" id="ARBA00000185"/>
    </source>
</evidence>
<dbReference type="EMBL" id="JACMSC010000004">
    <property type="protein sequence ID" value="KAG6525682.1"/>
    <property type="molecule type" value="Genomic_DNA"/>
</dbReference>
<dbReference type="GO" id="GO:0003677">
    <property type="term" value="F:DNA binding"/>
    <property type="evidence" value="ECO:0007669"/>
    <property type="project" value="UniProtKB-UniRule"/>
</dbReference>
<dbReference type="Gene3D" id="2.120.10.90">
    <property type="entry name" value="DNA gyrase/topoisomerase IV, subunit A, C-terminal"/>
    <property type="match status" value="2"/>
</dbReference>
<dbReference type="AlphaFoldDB" id="A0A8J5I1N6"/>
<dbReference type="Gene3D" id="3.30.1360.40">
    <property type="match status" value="1"/>
</dbReference>
<comment type="catalytic activity">
    <reaction evidence="1 7">
        <text>ATP-dependent breakage, passage and rejoining of double-stranded DNA.</text>
        <dbReference type="EC" id="5.6.2.2"/>
    </reaction>
</comment>
<dbReference type="EC" id="5.6.2.2" evidence="3"/>
<dbReference type="Gene3D" id="1.10.268.10">
    <property type="entry name" value="Topoisomerase, domain 3"/>
    <property type="match status" value="1"/>
</dbReference>
<evidence type="ECO:0000256" key="3">
    <source>
        <dbReference type="ARBA" id="ARBA00012895"/>
    </source>
</evidence>
<dbReference type="Gene3D" id="3.90.199.10">
    <property type="entry name" value="Topoisomerase II, domain 5"/>
    <property type="match status" value="2"/>
</dbReference>
<dbReference type="PANTHER" id="PTHR43493">
    <property type="entry name" value="DNA GYRASE/TOPOISOMERASE SUBUNIT A"/>
    <property type="match status" value="1"/>
</dbReference>
<evidence type="ECO:0000313" key="10">
    <source>
        <dbReference type="EMBL" id="KAG6525682.1"/>
    </source>
</evidence>
<accession>A0A8J5I1N6</accession>
<dbReference type="GO" id="GO:0009330">
    <property type="term" value="C:DNA topoisomerase type II (double strand cut, ATP-hydrolyzing) complex"/>
    <property type="evidence" value="ECO:0007669"/>
    <property type="project" value="TreeGrafter"/>
</dbReference>
<evidence type="ECO:0000256" key="2">
    <source>
        <dbReference type="ARBA" id="ARBA00008263"/>
    </source>
</evidence>
<comment type="similarity">
    <text evidence="2">Belongs to the type II topoisomerase GyrA/ParC subunit family.</text>
</comment>
<dbReference type="InterPro" id="IPR006691">
    <property type="entry name" value="GyrA/parC_rep"/>
</dbReference>
<dbReference type="PANTHER" id="PTHR43493:SF5">
    <property type="entry name" value="DNA GYRASE SUBUNIT A, CHLOROPLASTIC_MITOCHONDRIAL"/>
    <property type="match status" value="1"/>
</dbReference>
<organism evidence="10 11">
    <name type="scientific">Zingiber officinale</name>
    <name type="common">Ginger</name>
    <name type="synonym">Amomum zingiber</name>
    <dbReference type="NCBI Taxonomy" id="94328"/>
    <lineage>
        <taxon>Eukaryota</taxon>
        <taxon>Viridiplantae</taxon>
        <taxon>Streptophyta</taxon>
        <taxon>Embryophyta</taxon>
        <taxon>Tracheophyta</taxon>
        <taxon>Spermatophyta</taxon>
        <taxon>Magnoliopsida</taxon>
        <taxon>Liliopsida</taxon>
        <taxon>Zingiberales</taxon>
        <taxon>Zingiberaceae</taxon>
        <taxon>Zingiber</taxon>
    </lineage>
</organism>
<protein>
    <recommendedName>
        <fullName evidence="3">DNA topoisomerase (ATP-hydrolyzing)</fullName>
        <ecNumber evidence="3">5.6.2.2</ecNumber>
    </recommendedName>
</protein>
<evidence type="ECO:0000313" key="11">
    <source>
        <dbReference type="Proteomes" id="UP000734854"/>
    </source>
</evidence>
<feature type="compositionally biased region" description="Basic residues" evidence="8">
    <location>
        <begin position="51"/>
        <end position="60"/>
    </location>
</feature>
<feature type="domain" description="Topo IIA-type catalytic" evidence="9">
    <location>
        <begin position="125"/>
        <end position="702"/>
    </location>
</feature>
<feature type="active site" description="O-(5'-phospho-DNA)-tyrosine intermediate" evidence="7">
    <location>
        <position position="213"/>
    </location>
</feature>
<dbReference type="InterPro" id="IPR035516">
    <property type="entry name" value="Gyrase/topoIV_suA_C"/>
</dbReference>
<dbReference type="InterPro" id="IPR013757">
    <property type="entry name" value="Topo_IIA_A_a_sf"/>
</dbReference>
<feature type="region of interest" description="Disordered" evidence="8">
    <location>
        <begin position="50"/>
        <end position="93"/>
    </location>
</feature>
<dbReference type="FunFam" id="1.10.268.10:FF:000001">
    <property type="entry name" value="DNA gyrase subunit A"/>
    <property type="match status" value="1"/>
</dbReference>
<evidence type="ECO:0000259" key="9">
    <source>
        <dbReference type="PROSITE" id="PS52040"/>
    </source>
</evidence>
<dbReference type="GO" id="GO:0003918">
    <property type="term" value="F:DNA topoisomerase type II (double strand cut, ATP-hydrolyzing) activity"/>
    <property type="evidence" value="ECO:0007669"/>
    <property type="project" value="UniProtKB-EC"/>
</dbReference>
<dbReference type="Pfam" id="PF03989">
    <property type="entry name" value="DNA_gyraseA_C"/>
    <property type="match status" value="6"/>
</dbReference>
<dbReference type="SUPFAM" id="SSF101904">
    <property type="entry name" value="GyrA/ParC C-terminal domain-like"/>
    <property type="match status" value="2"/>
</dbReference>
<dbReference type="InterPro" id="IPR013760">
    <property type="entry name" value="Topo_IIA-like_dom_sf"/>
</dbReference>
<keyword evidence="11" id="KW-1185">Reference proteome</keyword>
<dbReference type="SMART" id="SM00434">
    <property type="entry name" value="TOP4c"/>
    <property type="match status" value="1"/>
</dbReference>
<dbReference type="InterPro" id="IPR050220">
    <property type="entry name" value="Type_II_DNA_Topoisomerases"/>
</dbReference>
<proteinExistence type="inferred from homology"/>
<dbReference type="FunFam" id="3.30.1360.40:FF:000002">
    <property type="entry name" value="DNA gyrase subunit A"/>
    <property type="match status" value="1"/>
</dbReference>
<dbReference type="SUPFAM" id="SSF56719">
    <property type="entry name" value="Type II DNA topoisomerase"/>
    <property type="match status" value="2"/>
</dbReference>
<dbReference type="CDD" id="cd00187">
    <property type="entry name" value="TOP4c"/>
    <property type="match status" value="1"/>
</dbReference>
<dbReference type="GO" id="GO:0005524">
    <property type="term" value="F:ATP binding"/>
    <property type="evidence" value="ECO:0007669"/>
    <property type="project" value="InterPro"/>
</dbReference>
<evidence type="ECO:0000256" key="7">
    <source>
        <dbReference type="PROSITE-ProRule" id="PRU01384"/>
    </source>
</evidence>
<dbReference type="Proteomes" id="UP000734854">
    <property type="component" value="Unassembled WGS sequence"/>
</dbReference>
<comment type="caution">
    <text evidence="10">The sequence shown here is derived from an EMBL/GenBank/DDBJ whole genome shotgun (WGS) entry which is preliminary data.</text>
</comment>
<evidence type="ECO:0000256" key="4">
    <source>
        <dbReference type="ARBA" id="ARBA00023029"/>
    </source>
</evidence>
<evidence type="ECO:0000256" key="8">
    <source>
        <dbReference type="SAM" id="MobiDB-lite"/>
    </source>
</evidence>
<dbReference type="Pfam" id="PF00521">
    <property type="entry name" value="DNA_topoisoIV"/>
    <property type="match status" value="2"/>
</dbReference>
<evidence type="ECO:0000256" key="5">
    <source>
        <dbReference type="ARBA" id="ARBA00023125"/>
    </source>
</evidence>
<reference evidence="10 11" key="1">
    <citation type="submission" date="2020-08" db="EMBL/GenBank/DDBJ databases">
        <title>Plant Genome Project.</title>
        <authorList>
            <person name="Zhang R.-G."/>
        </authorList>
    </citation>
    <scope>NUCLEOTIDE SEQUENCE [LARGE SCALE GENOMIC DNA]</scope>
    <source>
        <tissue evidence="10">Rhizome</tissue>
    </source>
</reference>
<evidence type="ECO:0000256" key="6">
    <source>
        <dbReference type="ARBA" id="ARBA00023235"/>
    </source>
</evidence>
<keyword evidence="6 7" id="KW-0413">Isomerase</keyword>
<keyword evidence="4 7" id="KW-0799">Topoisomerase</keyword>
<dbReference type="GO" id="GO:0006265">
    <property type="term" value="P:DNA topological change"/>
    <property type="evidence" value="ECO:0007669"/>
    <property type="project" value="UniProtKB-UniRule"/>
</dbReference>
<keyword evidence="5 7" id="KW-0238">DNA-binding</keyword>
<dbReference type="GO" id="GO:0005737">
    <property type="term" value="C:cytoplasm"/>
    <property type="evidence" value="ECO:0007669"/>
    <property type="project" value="TreeGrafter"/>
</dbReference>
<gene>
    <name evidence="10" type="ORF">ZIOFF_015648</name>
</gene>
<sequence length="1118" mass="123572">MAFSTMLRLGSSSVLLARGRPFLFFPAISASLPSSRRVFVELRPLSTASRRAVRPVRAKRRDREEEPSSAAKQGRADDGSGPNGGVLVKERSGTRDARIVPTELHTEAKESYMAYAMSVLVGRALPDVRDGLKPVHRRILYAMHELGLSSRKPFKKCARVVGEVLGKFHPHGDTAVYDSLVRMAQDFSLRCPLINGHGNFGSIDADPAAAMRYTECRLQALTEAMLLTDLDFNTVDFVPNFDNSQKEPSLLPARLPNLLLNGSSGIAVGMATNIPPHNLGELVDALSVLIHNPEATVSMIYFLDFCALLWELVSKPFNSACLFLCSVLMGLPNSATIRTIAHVDFSFGRGFWKVYIGDNGIRVFMPSLGNDDRDDYLQELLEYMPGPDFPTGGLILGNSGILETYKSGRGRIIVRGKTDVEMLDEKSKRSAIIIKEIPYQTNKSALVEKIAELVEQKILDGISDIRDESDRSGMRVVIELKRGSDPSIVLNNLYRHTALQSSFSCNMVGILDGQPKLMGLKELLQAFLDFRSSVIERRAAFKLSQALERKHIIEGIIIGLDNLDAIINIIRKTSSNTLAITSLVKDCATGEAVRPLDCVIGVICWIPADLVVLAKYHLSEKQAEALLDITLRKLTLLERKKFVDEAESLSDQISNLNELLSSKKLIFQLIEKEAIELKHKFGSPRRSFIEYSGSSQLEEIDVIPNVEMLLTLSEKGYLKRMKPNTFTLQHRGTIGKSVGKMRVNDLMSDFIVCHTHDHILYFRIDILYSDNMAVVVWLVNLWFNLKGILSNANLCSALDAGLCNDKGIVYSARAYKIPECSRTATGTPLVQLLSLSEGERITSIVPVSEFIDDQYLVMLTLNGYIKKVSLKAFSAIRPSGIIAIQLVCPVNCADIFFLVMKWNDSFDMLQVPGDELKWVRLCADADLVALASQKGMVIVNFCSKLRALGRKTRGVISMKLKGDKMASMDVIPASIQKDLQKLSENIYSRLLLLGKDLGPPWLLFVSESGHGKRVPLSAFRLSNFNRVGLLGYKLPPDCRLAAVYVVGFSLSATNEDGESDGQLVLVSQSGTVNRIKVRDISIQSRASRGVILMRLEYAGKIQSASLISASADNVGDDD</sequence>
<dbReference type="InterPro" id="IPR013758">
    <property type="entry name" value="Topo_IIA_A/C_ab"/>
</dbReference>
<name>A0A8J5I1N6_ZINOF</name>
<dbReference type="PROSITE" id="PS52040">
    <property type="entry name" value="TOPO_IIA"/>
    <property type="match status" value="1"/>
</dbReference>
<dbReference type="InterPro" id="IPR002205">
    <property type="entry name" value="Topo_IIA_dom_A"/>
</dbReference>